<comment type="subcellular location">
    <subcellularLocation>
        <location evidence="1">Nucleus</location>
    </subcellularLocation>
</comment>
<evidence type="ECO:0000256" key="3">
    <source>
        <dbReference type="ARBA" id="ARBA00023242"/>
    </source>
</evidence>
<dbReference type="GO" id="GO:0006351">
    <property type="term" value="P:DNA-templated transcription"/>
    <property type="evidence" value="ECO:0007669"/>
    <property type="project" value="InterPro"/>
</dbReference>
<evidence type="ECO:0000256" key="2">
    <source>
        <dbReference type="ARBA" id="ARBA00022723"/>
    </source>
</evidence>
<dbReference type="Gene3D" id="4.10.240.10">
    <property type="entry name" value="Zn(2)-C6 fungal-type DNA-binding domain"/>
    <property type="match status" value="1"/>
</dbReference>
<dbReference type="AlphaFoldDB" id="A0A9P4Q2K2"/>
<keyword evidence="7" id="KW-1185">Reference proteome</keyword>
<protein>
    <recommendedName>
        <fullName evidence="5">Zn(2)-C6 fungal-type domain-containing protein</fullName>
    </recommendedName>
</protein>
<dbReference type="Proteomes" id="UP000799441">
    <property type="component" value="Unassembled WGS sequence"/>
</dbReference>
<dbReference type="Pfam" id="PF00172">
    <property type="entry name" value="Zn_clus"/>
    <property type="match status" value="1"/>
</dbReference>
<dbReference type="GO" id="GO:0005634">
    <property type="term" value="C:nucleus"/>
    <property type="evidence" value="ECO:0007669"/>
    <property type="project" value="UniProtKB-SubCell"/>
</dbReference>
<dbReference type="PROSITE" id="PS50048">
    <property type="entry name" value="ZN2_CY6_FUNGAL_2"/>
    <property type="match status" value="1"/>
</dbReference>
<dbReference type="InterPro" id="IPR036864">
    <property type="entry name" value="Zn2-C6_fun-type_DNA-bd_sf"/>
</dbReference>
<feature type="region of interest" description="Disordered" evidence="4">
    <location>
        <begin position="96"/>
        <end position="115"/>
    </location>
</feature>
<feature type="domain" description="Zn(2)-C6 fungal-type" evidence="5">
    <location>
        <begin position="7"/>
        <end position="39"/>
    </location>
</feature>
<evidence type="ECO:0000259" key="5">
    <source>
        <dbReference type="PROSITE" id="PS50048"/>
    </source>
</evidence>
<reference evidence="6" key="1">
    <citation type="journal article" date="2020" name="Stud. Mycol.">
        <title>101 Dothideomycetes genomes: a test case for predicting lifestyles and emergence of pathogens.</title>
        <authorList>
            <person name="Haridas S."/>
            <person name="Albert R."/>
            <person name="Binder M."/>
            <person name="Bloem J."/>
            <person name="Labutti K."/>
            <person name="Salamov A."/>
            <person name="Andreopoulos B."/>
            <person name="Baker S."/>
            <person name="Barry K."/>
            <person name="Bills G."/>
            <person name="Bluhm B."/>
            <person name="Cannon C."/>
            <person name="Castanera R."/>
            <person name="Culley D."/>
            <person name="Daum C."/>
            <person name="Ezra D."/>
            <person name="Gonzalez J."/>
            <person name="Henrissat B."/>
            <person name="Kuo A."/>
            <person name="Liang C."/>
            <person name="Lipzen A."/>
            <person name="Lutzoni F."/>
            <person name="Magnuson J."/>
            <person name="Mondo S."/>
            <person name="Nolan M."/>
            <person name="Ohm R."/>
            <person name="Pangilinan J."/>
            <person name="Park H.-J."/>
            <person name="Ramirez L."/>
            <person name="Alfaro M."/>
            <person name="Sun H."/>
            <person name="Tritt A."/>
            <person name="Yoshinaga Y."/>
            <person name="Zwiers L.-H."/>
            <person name="Turgeon B."/>
            <person name="Goodwin S."/>
            <person name="Spatafora J."/>
            <person name="Crous P."/>
            <person name="Grigoriev I."/>
        </authorList>
    </citation>
    <scope>NUCLEOTIDE SEQUENCE</scope>
    <source>
        <strain evidence="6">CBS 116435</strain>
    </source>
</reference>
<dbReference type="GO" id="GO:0003677">
    <property type="term" value="F:DNA binding"/>
    <property type="evidence" value="ECO:0007669"/>
    <property type="project" value="InterPro"/>
</dbReference>
<feature type="compositionally biased region" description="Polar residues" evidence="4">
    <location>
        <begin position="96"/>
        <end position="111"/>
    </location>
</feature>
<keyword evidence="2" id="KW-0479">Metal-binding</keyword>
<dbReference type="GO" id="GO:0000981">
    <property type="term" value="F:DNA-binding transcription factor activity, RNA polymerase II-specific"/>
    <property type="evidence" value="ECO:0007669"/>
    <property type="project" value="InterPro"/>
</dbReference>
<dbReference type="InterPro" id="IPR050613">
    <property type="entry name" value="Sec_Metabolite_Reg"/>
</dbReference>
<dbReference type="CDD" id="cd12148">
    <property type="entry name" value="fungal_TF_MHR"/>
    <property type="match status" value="1"/>
</dbReference>
<dbReference type="InterPro" id="IPR007219">
    <property type="entry name" value="XnlR_reg_dom"/>
</dbReference>
<dbReference type="InterPro" id="IPR001138">
    <property type="entry name" value="Zn2Cys6_DnaBD"/>
</dbReference>
<dbReference type="SMART" id="SM00066">
    <property type="entry name" value="GAL4"/>
    <property type="match status" value="1"/>
</dbReference>
<dbReference type="OrthoDB" id="4898680at2759"/>
<accession>A0A9P4Q2K2</accession>
<proteinExistence type="predicted"/>
<dbReference type="CDD" id="cd00067">
    <property type="entry name" value="GAL4"/>
    <property type="match status" value="1"/>
</dbReference>
<organism evidence="6 7">
    <name type="scientific">Polychaeton citri CBS 116435</name>
    <dbReference type="NCBI Taxonomy" id="1314669"/>
    <lineage>
        <taxon>Eukaryota</taxon>
        <taxon>Fungi</taxon>
        <taxon>Dikarya</taxon>
        <taxon>Ascomycota</taxon>
        <taxon>Pezizomycotina</taxon>
        <taxon>Dothideomycetes</taxon>
        <taxon>Dothideomycetidae</taxon>
        <taxon>Capnodiales</taxon>
        <taxon>Capnodiaceae</taxon>
        <taxon>Polychaeton</taxon>
    </lineage>
</organism>
<name>A0A9P4Q2K2_9PEZI</name>
<comment type="caution">
    <text evidence="6">The sequence shown here is derived from an EMBL/GenBank/DDBJ whole genome shotgun (WGS) entry which is preliminary data.</text>
</comment>
<evidence type="ECO:0000313" key="6">
    <source>
        <dbReference type="EMBL" id="KAF2719402.1"/>
    </source>
</evidence>
<keyword evidence="3" id="KW-0539">Nucleus</keyword>
<dbReference type="EMBL" id="MU003811">
    <property type="protein sequence ID" value="KAF2719402.1"/>
    <property type="molecule type" value="Genomic_DNA"/>
</dbReference>
<dbReference type="SMART" id="SM00906">
    <property type="entry name" value="Fungal_trans"/>
    <property type="match status" value="1"/>
</dbReference>
<dbReference type="PANTHER" id="PTHR31001:SF40">
    <property type="entry name" value="ZN(II)2CYS6 TRANSCRIPTION FACTOR (EUROFUNG)"/>
    <property type="match status" value="1"/>
</dbReference>
<dbReference type="GO" id="GO:0008270">
    <property type="term" value="F:zinc ion binding"/>
    <property type="evidence" value="ECO:0007669"/>
    <property type="project" value="InterPro"/>
</dbReference>
<dbReference type="PANTHER" id="PTHR31001">
    <property type="entry name" value="UNCHARACTERIZED TRANSCRIPTIONAL REGULATORY PROTEIN"/>
    <property type="match status" value="1"/>
</dbReference>
<dbReference type="SUPFAM" id="SSF57701">
    <property type="entry name" value="Zn2/Cys6 DNA-binding domain"/>
    <property type="match status" value="1"/>
</dbReference>
<evidence type="ECO:0000256" key="4">
    <source>
        <dbReference type="SAM" id="MobiDB-lite"/>
    </source>
</evidence>
<evidence type="ECO:0000313" key="7">
    <source>
        <dbReference type="Proteomes" id="UP000799441"/>
    </source>
</evidence>
<evidence type="ECO:0000256" key="1">
    <source>
        <dbReference type="ARBA" id="ARBA00004123"/>
    </source>
</evidence>
<dbReference type="PROSITE" id="PS00463">
    <property type="entry name" value="ZN2_CY6_FUNGAL_1"/>
    <property type="match status" value="1"/>
</dbReference>
<sequence>MTSRLPACEPCRSSKLACDHTKPVCSRCRNAKQATQCIYRDRPFKKRRRAIKDHNTPPGTSGPDAPFPLMTAGARTYPNPGYLGASSHTSIFSHLSANEQGSPHRSSSRADNSPGERFLDFASDAQVTRGAALIDQFCNSVDLACCTKLVYVWLQTGVNLALAGFSTVFCCETAEALLSSDVLRTNRQEDVSRRLLEGSLNALDTQTNVTAEEFCASFCHGNARWETLGLFFTAVSRATVDLKQLDGVYISRVERRKLQRLALHFSDCCLEIALSLDSLNDLQLMLQYESFVVHSLVSGDQSYQSWRKLGDIISTLFALGYHEHIDSSESTPGFLTNLRRVAFARTYSTDKNVSIFLGRPPRIHRKYCRLQLPSTQVDDTVQQSSAFPVSQRITWSVDHRIDSMAETQWTAVCALLKEEVLDIFRESDLHERARKAHVIEADAEAQWSSLPSRFRVEGPLKDYDCRPNERDFLVSVRLNYLHVFFLLRLALSQRTTSPDANLVSLSSAMLSLVAEAILYQSQLANSGTSLIWKETAGTICLALLDPSANDASSHLPLYKTVQDLNVLVAEVDAGALIEPEDPNYALLYRATCTIKNIITRMLSSDSRKVANDQSNAVEPLPQSTHHSCQDWMFSERSDLWDFDEEFWASLAGHPLLSGPDPN</sequence>
<gene>
    <name evidence="6" type="ORF">K431DRAFT_321704</name>
</gene>